<evidence type="ECO:0000256" key="12">
    <source>
        <dbReference type="RuleBase" id="RU003661"/>
    </source>
</evidence>
<comment type="subunit">
    <text evidence="3">F-type ATPases have 2 components, CF(1) - the catalytic core - and CF(0) - the membrane proton channel.</text>
</comment>
<comment type="subcellular location">
    <subcellularLocation>
        <location evidence="1 12">Mitochondrion membrane</location>
        <topology evidence="1 12">Single-pass membrane protein</topology>
    </subcellularLocation>
</comment>
<evidence type="ECO:0000313" key="14">
    <source>
        <dbReference type="EMBL" id="QCQ69464.1"/>
    </source>
</evidence>
<dbReference type="EMBL" id="MK770624">
    <property type="protein sequence ID" value="QCQ69464.1"/>
    <property type="molecule type" value="Genomic_DNA"/>
</dbReference>
<dbReference type="Pfam" id="PF00895">
    <property type="entry name" value="ATP-synt_8"/>
    <property type="match status" value="1"/>
</dbReference>
<keyword evidence="8 13" id="KW-1133">Transmembrane helix</keyword>
<evidence type="ECO:0000256" key="1">
    <source>
        <dbReference type="ARBA" id="ARBA00004304"/>
    </source>
</evidence>
<dbReference type="GO" id="GO:0031966">
    <property type="term" value="C:mitochondrial membrane"/>
    <property type="evidence" value="ECO:0007669"/>
    <property type="project" value="UniProtKB-SubCell"/>
</dbReference>
<dbReference type="RefSeq" id="YP_009659080.1">
    <property type="nucleotide sequence ID" value="NC_042881.1"/>
</dbReference>
<evidence type="ECO:0000256" key="13">
    <source>
        <dbReference type="SAM" id="Phobius"/>
    </source>
</evidence>
<evidence type="ECO:0000256" key="10">
    <source>
        <dbReference type="ARBA" id="ARBA00023128"/>
    </source>
</evidence>
<keyword evidence="4 12" id="KW-0813">Transport</keyword>
<proteinExistence type="inferred from homology"/>
<sequence length="52" mass="6516">MPQMAPIWWTTMYFTFILSFLIMFFMLFFHSHQTTLNKKNKSITHTKINWKW</sequence>
<accession>A0A4P8NQE7</accession>
<dbReference type="GeneID" id="40506632"/>
<keyword evidence="5 12" id="KW-0138">CF(0)</keyword>
<evidence type="ECO:0000256" key="8">
    <source>
        <dbReference type="ARBA" id="ARBA00022989"/>
    </source>
</evidence>
<keyword evidence="11 13" id="KW-0472">Membrane</keyword>
<evidence type="ECO:0000256" key="7">
    <source>
        <dbReference type="ARBA" id="ARBA00022781"/>
    </source>
</evidence>
<evidence type="ECO:0000256" key="9">
    <source>
        <dbReference type="ARBA" id="ARBA00023065"/>
    </source>
</evidence>
<organism evidence="14">
    <name type="scientific">Triatoma migrans</name>
    <dbReference type="NCBI Taxonomy" id="2579797"/>
    <lineage>
        <taxon>Eukaryota</taxon>
        <taxon>Metazoa</taxon>
        <taxon>Ecdysozoa</taxon>
        <taxon>Arthropoda</taxon>
        <taxon>Hexapoda</taxon>
        <taxon>Insecta</taxon>
        <taxon>Pterygota</taxon>
        <taxon>Neoptera</taxon>
        <taxon>Paraneoptera</taxon>
        <taxon>Hemiptera</taxon>
        <taxon>Heteroptera</taxon>
        <taxon>Panheteroptera</taxon>
        <taxon>Cimicomorpha</taxon>
        <taxon>Reduviidae</taxon>
        <taxon>Triatominae</taxon>
        <taxon>Triatoma</taxon>
    </lineage>
</organism>
<keyword evidence="7 12" id="KW-0375">Hydrogen ion transport</keyword>
<evidence type="ECO:0000256" key="6">
    <source>
        <dbReference type="ARBA" id="ARBA00022692"/>
    </source>
</evidence>
<dbReference type="AlphaFoldDB" id="A0A4P8NQE7"/>
<evidence type="ECO:0000256" key="5">
    <source>
        <dbReference type="ARBA" id="ARBA00022547"/>
    </source>
</evidence>
<dbReference type="InterPro" id="IPR001421">
    <property type="entry name" value="ATP8_metazoa"/>
</dbReference>
<geneLocation type="mitochondrion" evidence="14"/>
<protein>
    <recommendedName>
        <fullName evidence="12">ATP synthase complex subunit 8</fullName>
    </recommendedName>
</protein>
<comment type="similarity">
    <text evidence="2 12">Belongs to the ATPase protein 8 family.</text>
</comment>
<dbReference type="GO" id="GO:0045259">
    <property type="term" value="C:proton-transporting ATP synthase complex"/>
    <property type="evidence" value="ECO:0007669"/>
    <property type="project" value="UniProtKB-KW"/>
</dbReference>
<keyword evidence="9 12" id="KW-0406">Ion transport</keyword>
<dbReference type="GO" id="GO:0015078">
    <property type="term" value="F:proton transmembrane transporter activity"/>
    <property type="evidence" value="ECO:0007669"/>
    <property type="project" value="InterPro"/>
</dbReference>
<gene>
    <name evidence="14" type="primary">atp8</name>
</gene>
<evidence type="ECO:0000256" key="4">
    <source>
        <dbReference type="ARBA" id="ARBA00022448"/>
    </source>
</evidence>
<evidence type="ECO:0000256" key="3">
    <source>
        <dbReference type="ARBA" id="ARBA00011291"/>
    </source>
</evidence>
<reference evidence="14" key="1">
    <citation type="journal article" date="2019" name="Int. J. Biol. Macromol.">
        <title>Mitochondrial genomes of three kissing bugs (Reduviidae: Triatominae) and their phylogenetic implications.</title>
        <authorList>
            <person name="Zhao Y."/>
            <person name="Jiang M."/>
            <person name="Wu Y."/>
            <person name="Song F."/>
            <person name="Cai W."/>
            <person name="Li H."/>
        </authorList>
    </citation>
    <scope>NUCLEOTIDE SEQUENCE</scope>
</reference>
<keyword evidence="10 12" id="KW-0496">Mitochondrion</keyword>
<dbReference type="GO" id="GO:0015986">
    <property type="term" value="P:proton motive force-driven ATP synthesis"/>
    <property type="evidence" value="ECO:0007669"/>
    <property type="project" value="InterPro"/>
</dbReference>
<feature type="transmembrane region" description="Helical" evidence="13">
    <location>
        <begin position="6"/>
        <end position="29"/>
    </location>
</feature>
<evidence type="ECO:0000256" key="2">
    <source>
        <dbReference type="ARBA" id="ARBA00008892"/>
    </source>
</evidence>
<evidence type="ECO:0000256" key="11">
    <source>
        <dbReference type="ARBA" id="ARBA00023136"/>
    </source>
</evidence>
<keyword evidence="6 12" id="KW-0812">Transmembrane</keyword>
<name>A0A4P8NQE7_9HEMI</name>